<evidence type="ECO:0000256" key="7">
    <source>
        <dbReference type="ARBA" id="ARBA00023316"/>
    </source>
</evidence>
<organism evidence="11 12">
    <name type="scientific">Actinidia rufa</name>
    <dbReference type="NCBI Taxonomy" id="165716"/>
    <lineage>
        <taxon>Eukaryota</taxon>
        <taxon>Viridiplantae</taxon>
        <taxon>Streptophyta</taxon>
        <taxon>Embryophyta</taxon>
        <taxon>Tracheophyta</taxon>
        <taxon>Spermatophyta</taxon>
        <taxon>Magnoliopsida</taxon>
        <taxon>eudicotyledons</taxon>
        <taxon>Gunneridae</taxon>
        <taxon>Pentapetalae</taxon>
        <taxon>asterids</taxon>
        <taxon>Ericales</taxon>
        <taxon>Actinidiaceae</taxon>
        <taxon>Actinidia</taxon>
    </lineage>
</organism>
<dbReference type="GO" id="GO:0016760">
    <property type="term" value="F:cellulose synthase (UDP-forming) activity"/>
    <property type="evidence" value="ECO:0007669"/>
    <property type="project" value="InterPro"/>
</dbReference>
<keyword evidence="5 10" id="KW-1133">Transmembrane helix</keyword>
<evidence type="ECO:0000256" key="6">
    <source>
        <dbReference type="ARBA" id="ARBA00023136"/>
    </source>
</evidence>
<evidence type="ECO:0000256" key="9">
    <source>
        <dbReference type="PIRSR" id="PIRSR605150-3"/>
    </source>
</evidence>
<keyword evidence="7" id="KW-0961">Cell wall biogenesis/degradation</keyword>
<dbReference type="InterPro" id="IPR029044">
    <property type="entry name" value="Nucleotide-diphossugar_trans"/>
</dbReference>
<evidence type="ECO:0000313" key="12">
    <source>
        <dbReference type="Proteomes" id="UP000585474"/>
    </source>
</evidence>
<keyword evidence="2" id="KW-0328">Glycosyltransferase</keyword>
<dbReference type="EMBL" id="BJWL01000022">
    <property type="protein sequence ID" value="GFZ10756.1"/>
    <property type="molecule type" value="Genomic_DNA"/>
</dbReference>
<dbReference type="InterPro" id="IPR005150">
    <property type="entry name" value="Cellulose_synth"/>
</dbReference>
<dbReference type="Proteomes" id="UP000585474">
    <property type="component" value="Unassembled WGS sequence"/>
</dbReference>
<evidence type="ECO:0000256" key="4">
    <source>
        <dbReference type="ARBA" id="ARBA00022692"/>
    </source>
</evidence>
<reference evidence="11 12" key="1">
    <citation type="submission" date="2019-07" db="EMBL/GenBank/DDBJ databases">
        <title>De Novo Assembly of kiwifruit Actinidia rufa.</title>
        <authorList>
            <person name="Sugita-Konishi S."/>
            <person name="Sato K."/>
            <person name="Mori E."/>
            <person name="Abe Y."/>
            <person name="Kisaki G."/>
            <person name="Hamano K."/>
            <person name="Suezawa K."/>
            <person name="Otani M."/>
            <person name="Fukuda T."/>
            <person name="Manabe T."/>
            <person name="Gomi K."/>
            <person name="Tabuchi M."/>
            <person name="Akimitsu K."/>
            <person name="Kataoka I."/>
        </authorList>
    </citation>
    <scope>NUCLEOTIDE SEQUENCE [LARGE SCALE GENOMIC DNA]</scope>
    <source>
        <strain evidence="12">cv. Fuchu</strain>
    </source>
</reference>
<accession>A0A7J0GIX0</accession>
<evidence type="ECO:0000256" key="3">
    <source>
        <dbReference type="ARBA" id="ARBA00022679"/>
    </source>
</evidence>
<protein>
    <submittedName>
        <fullName evidence="11">Cellulose synthase-like B3</fullName>
    </submittedName>
</protein>
<keyword evidence="12" id="KW-1185">Reference proteome</keyword>
<feature type="transmembrane region" description="Helical" evidence="10">
    <location>
        <begin position="572"/>
        <end position="590"/>
    </location>
</feature>
<dbReference type="AlphaFoldDB" id="A0A7J0GIX0"/>
<dbReference type="PANTHER" id="PTHR13301">
    <property type="entry name" value="X-BOX TRANSCRIPTION FACTOR-RELATED"/>
    <property type="match status" value="1"/>
</dbReference>
<gene>
    <name evidence="11" type="ORF">Acr_22g0001540</name>
</gene>
<evidence type="ECO:0000256" key="10">
    <source>
        <dbReference type="SAM" id="Phobius"/>
    </source>
</evidence>
<keyword evidence="4 10" id="KW-0812">Transmembrane</keyword>
<feature type="binding site" evidence="9">
    <location>
        <position position="178"/>
    </location>
    <ligand>
        <name>Mn(2+)</name>
        <dbReference type="ChEBI" id="CHEBI:29035"/>
    </ligand>
</feature>
<feature type="binding site" evidence="9">
    <location>
        <position position="154"/>
    </location>
    <ligand>
        <name>Mn(2+)</name>
        <dbReference type="ChEBI" id="CHEBI:29035"/>
    </ligand>
</feature>
<comment type="subcellular location">
    <subcellularLocation>
        <location evidence="1">Endomembrane system</location>
        <topology evidence="1">Multi-pass membrane protein</topology>
    </subcellularLocation>
</comment>
<dbReference type="GO" id="GO:0016020">
    <property type="term" value="C:membrane"/>
    <property type="evidence" value="ECO:0007669"/>
    <property type="project" value="InterPro"/>
</dbReference>
<feature type="binding site" evidence="8">
    <location>
        <position position="24"/>
    </location>
    <ligand>
        <name>UDP-alpha-D-glucose</name>
        <dbReference type="ChEBI" id="CHEBI:58885"/>
    </ligand>
</feature>
<evidence type="ECO:0000256" key="2">
    <source>
        <dbReference type="ARBA" id="ARBA00022676"/>
    </source>
</evidence>
<dbReference type="SUPFAM" id="SSF53448">
    <property type="entry name" value="Nucleotide-diphospho-sugar transferases"/>
    <property type="match status" value="1"/>
</dbReference>
<proteinExistence type="predicted"/>
<evidence type="ECO:0000313" key="11">
    <source>
        <dbReference type="EMBL" id="GFZ10756.1"/>
    </source>
</evidence>
<keyword evidence="3" id="KW-0808">Transferase</keyword>
<keyword evidence="6 10" id="KW-0472">Membrane</keyword>
<comment type="caution">
    <text evidence="11">The sequence shown here is derived from an EMBL/GenBank/DDBJ whole genome shotgun (WGS) entry which is preliminary data.</text>
</comment>
<sequence length="598" mass="68515">MNTVLSVVALDYPPEKLAVYLSDDGGSPVSLYAIKEACLFARSWVPFCRKYGIKTRCPEAYFSSFCDDERLLLLSDNSRAEEENIRSMYELFKKNVETAKCVGIEGSVMQDRPPLIEVIHDNRENGLNNNDETKIPLVVYMSRKKRSNYPHHFKAGALNTLLRVSGIIRNGPYVLVLDCDMYCNDPTSARQAMCFHLDPHMSRSLAFVQNPQIFYNVSKNDIYDSQSRSAYKRMWQGMDGLRGPTLTGTGYYLKGEALYGSPNQEDAFLHEAERSFGLSSKFITSLNGTSNQDTNGKEYHQMQFWKSLKTWPVAPMKTTQNGAKRQIGYSYDCLLESTFTGYLLHCKGWKSVYLYPKRLCFLGCATTNMKEAMVQRMKWSSGLFQFGFSRFSPLAYGMPKMSILQSMCYGFFTFSTLLSVAFLIYGIGPQLCLLSSIPLYPKVRFLTHGSWPLRLYMHPPPVSIYTTSSPLGRIIQDVVERAKNVGDEVDHRITIRMPRRVDNLLRHCKSKFQVDKQGHRSRKARRVQERQIQLPRGRNVHDPLVNISRAKHGICLVGGVIRTMRERMFGEMFGQVFICYWGLLLSYPILEGIIRKQR</sequence>
<name>A0A7J0GIX0_9ERIC</name>
<dbReference type="GO" id="GO:0030244">
    <property type="term" value="P:cellulose biosynthetic process"/>
    <property type="evidence" value="ECO:0007669"/>
    <property type="project" value="InterPro"/>
</dbReference>
<dbReference type="OrthoDB" id="72851at2759"/>
<dbReference type="GO" id="GO:0012505">
    <property type="term" value="C:endomembrane system"/>
    <property type="evidence" value="ECO:0007669"/>
    <property type="project" value="UniProtKB-SubCell"/>
</dbReference>
<evidence type="ECO:0000256" key="1">
    <source>
        <dbReference type="ARBA" id="ARBA00004127"/>
    </source>
</evidence>
<dbReference type="Gene3D" id="3.90.550.10">
    <property type="entry name" value="Spore Coat Polysaccharide Biosynthesis Protein SpsA, Chain A"/>
    <property type="match status" value="1"/>
</dbReference>
<evidence type="ECO:0000256" key="8">
    <source>
        <dbReference type="PIRSR" id="PIRSR605150-2"/>
    </source>
</evidence>
<dbReference type="GO" id="GO:0071555">
    <property type="term" value="P:cell wall organization"/>
    <property type="evidence" value="ECO:0007669"/>
    <property type="project" value="UniProtKB-KW"/>
</dbReference>
<dbReference type="Pfam" id="PF03552">
    <property type="entry name" value="Cellulose_synt"/>
    <property type="match status" value="2"/>
</dbReference>
<evidence type="ECO:0000256" key="5">
    <source>
        <dbReference type="ARBA" id="ARBA00022989"/>
    </source>
</evidence>